<sequence>MRDANFCPPVSGLGSDAVLYGVARGLENLFPPVEHPRFFEHDTDGGSSTHEMSDEEAQDQR</sequence>
<keyword evidence="3" id="KW-1185">Reference proteome</keyword>
<dbReference type="RefSeq" id="WP_150964940.1">
    <property type="nucleotide sequence ID" value="NZ_VZZJ01000015.1"/>
</dbReference>
<evidence type="ECO:0000256" key="1">
    <source>
        <dbReference type="SAM" id="MobiDB-lite"/>
    </source>
</evidence>
<gene>
    <name evidence="2" type="ORF">F6X51_17390</name>
</gene>
<organism evidence="2 3">
    <name type="scientific">Methylobacterium planeticum</name>
    <dbReference type="NCBI Taxonomy" id="2615211"/>
    <lineage>
        <taxon>Bacteria</taxon>
        <taxon>Pseudomonadati</taxon>
        <taxon>Pseudomonadota</taxon>
        <taxon>Alphaproteobacteria</taxon>
        <taxon>Hyphomicrobiales</taxon>
        <taxon>Methylobacteriaceae</taxon>
        <taxon>Methylobacterium</taxon>
    </lineage>
</organism>
<dbReference type="AlphaFoldDB" id="A0A6N6MS68"/>
<feature type="region of interest" description="Disordered" evidence="1">
    <location>
        <begin position="35"/>
        <end position="61"/>
    </location>
</feature>
<comment type="caution">
    <text evidence="2">The sequence shown here is derived from an EMBL/GenBank/DDBJ whole genome shotgun (WGS) entry which is preliminary data.</text>
</comment>
<protein>
    <submittedName>
        <fullName evidence="2">Uncharacterized protein</fullName>
    </submittedName>
</protein>
<evidence type="ECO:0000313" key="3">
    <source>
        <dbReference type="Proteomes" id="UP000441523"/>
    </source>
</evidence>
<dbReference type="Proteomes" id="UP000441523">
    <property type="component" value="Unassembled WGS sequence"/>
</dbReference>
<dbReference type="EMBL" id="VZZJ01000015">
    <property type="protein sequence ID" value="KAB1072195.1"/>
    <property type="molecule type" value="Genomic_DNA"/>
</dbReference>
<feature type="compositionally biased region" description="Basic and acidic residues" evidence="1">
    <location>
        <begin position="35"/>
        <end position="44"/>
    </location>
</feature>
<accession>A0A6N6MS68</accession>
<name>A0A6N6MS68_9HYPH</name>
<evidence type="ECO:0000313" key="2">
    <source>
        <dbReference type="EMBL" id="KAB1072195.1"/>
    </source>
</evidence>
<reference evidence="2 3" key="1">
    <citation type="submission" date="2019-09" db="EMBL/GenBank/DDBJ databases">
        <title>YIM 132548 draft genome.</title>
        <authorList>
            <person name="Jiang L."/>
        </authorList>
    </citation>
    <scope>NUCLEOTIDE SEQUENCE [LARGE SCALE GENOMIC DNA]</scope>
    <source>
        <strain evidence="2 3">YIM 132548</strain>
    </source>
</reference>
<proteinExistence type="predicted"/>